<dbReference type="Proteomes" id="UP000509448">
    <property type="component" value="Chromosome"/>
</dbReference>
<dbReference type="KEGG" id="ccai:NAS2_1616"/>
<proteinExistence type="predicted"/>
<evidence type="ECO:0000313" key="1">
    <source>
        <dbReference type="EMBL" id="BBE42990.1"/>
    </source>
</evidence>
<sequence length="141" mass="15395">MELLILYPGFEGALANFASSNGLVMLDYSGRLSRAFPGLSIPAVDASDLDSALSKLVDAMTTYKSPRGLCAYSLSALWALAYAQLGIRGSVTGLTSFALRSNEASRALGSRLCVAVEGWFQWRHHYVYDIFRYTADRITTP</sequence>
<protein>
    <submittedName>
        <fullName evidence="1">Uncharacterized protein</fullName>
    </submittedName>
</protein>
<dbReference type="EMBL" id="AP018732">
    <property type="protein sequence ID" value="BBE42990.1"/>
    <property type="molecule type" value="Genomic_DNA"/>
</dbReference>
<evidence type="ECO:0000313" key="2">
    <source>
        <dbReference type="Proteomes" id="UP000509448"/>
    </source>
</evidence>
<dbReference type="RefSeq" id="WP_174449159.1">
    <property type="nucleotide sequence ID" value="NZ_AP018732.1"/>
</dbReference>
<gene>
    <name evidence="1" type="ORF">NAS2_1616</name>
</gene>
<dbReference type="GeneID" id="55585422"/>
<organism evidence="1 2">
    <name type="scientific">Conexivisphaera calida</name>
    <dbReference type="NCBI Taxonomy" id="1874277"/>
    <lineage>
        <taxon>Archaea</taxon>
        <taxon>Nitrososphaerota</taxon>
        <taxon>Conexivisphaeria</taxon>
        <taxon>Conexivisphaerales</taxon>
        <taxon>Conexivisphaeraceae</taxon>
        <taxon>Conexivisphaera</taxon>
    </lineage>
</organism>
<keyword evidence="2" id="KW-1185">Reference proteome</keyword>
<accession>A0A4V0P1V0</accession>
<dbReference type="AlphaFoldDB" id="A0A4V0P1V0"/>
<reference evidence="1 2" key="1">
    <citation type="journal article" date="2019" name="ISME J.">
        <title>Isolation and characterization of a thermophilic sulfur- and iron-reducing thaumarchaeote from a terrestrial acidic hot spring.</title>
        <authorList>
            <person name="Kato S."/>
            <person name="Itoh T."/>
            <person name="Yuki M."/>
            <person name="Nagamori M."/>
            <person name="Ohnishi M."/>
            <person name="Uematsu K."/>
            <person name="Suzuki K."/>
            <person name="Takashina T."/>
            <person name="Ohkuma M."/>
        </authorList>
    </citation>
    <scope>NUCLEOTIDE SEQUENCE [LARGE SCALE GENOMIC DNA]</scope>
    <source>
        <strain evidence="1 2">NAS-02</strain>
    </source>
</reference>
<name>A0A4V0P1V0_9ARCH</name>